<feature type="domain" description="C-type lectin" evidence="5">
    <location>
        <begin position="606"/>
        <end position="721"/>
    </location>
</feature>
<keyword evidence="4" id="KW-0732">Signal</keyword>
<evidence type="ECO:0000256" key="2">
    <source>
        <dbReference type="SAM" id="MobiDB-lite"/>
    </source>
</evidence>
<accession>A0AAN9ATY1</accession>
<feature type="region of interest" description="Disordered" evidence="2">
    <location>
        <begin position="1776"/>
        <end position="1854"/>
    </location>
</feature>
<sequence>MAVPRLPVLLLLVLAVHSGWTALCPYGGWRTYGNSCYFFYNAKFARSWSDARQRCLEQDADLVTIETTRERDWILTQAVKLDNYTRTHNHWWIGLNAQPGGSAWKWPNSTSVNIAVFNGTWARGQPKKDSRHQCVDITNKQFTVAGCGTGYQAICERDVGRPLTCDPGWTLFGSMCYKFYNRLLNFAGAKLTCRRGGGRLPQVFDIATQTIMWDQARTKGQNLWVSLMSQQQGNTYIWKWDNGSALSHPTYWTKNPPRSLGGNVNKTCVEQIMGQHANNSWNSIPCSSRRQFLCQKPEGSCPNGWLQITNRCYLIYNRAAKSFNQAKAYCSGLGASLGAIDSADVTKFLYPYIHNTRTTLWIGLTDNNKDAGPWTWVAGNKNLGSWNNWPRHNVTNTRGKQDCVTVAYNDHNLQWHVTSNCGTPHKFLCQLPVNKGLRKPTPPPVTYSCPHGYTLYPTDHTCVQMNSHDMTWDQARASCKTKGADLVSIKNTAFNNFIKAQIRTHRGKYWIGLHDRNRENLFEWLDSNIKATFYNWYQGEPNNYAGNENCVVIFDTSNYQWYDAACSSKYHYICQIEATRSNQPATTTTQKPWSTNCGPMWENDPNSFSCYMFNTERLSWLDARTACQANHGDLVGISSLAEQFYINGRLARLNSNYFWVGANDRQSETGWRWADNSPFGFLNWRPGEPNNQGNSDCVGISKANGQWSDFKCTDRYGYICEKMGKVTPKPTPAVTSPAHVPSGKTWGCGRGWRGFSGQCYQFSGLNNVKWQQARVICGQRAASLVSVHTDAENKFVFSLFPKGFNAYAWIGLNDLLQEGSFSWSDTSAVTYTHWNNHEPNNINNEDCVAISNHGGWNDNKCTATGIKAFICKKAMSLQNTADIAIRKGCTAGGLGFRAQCYLYIASPTKTWTDAQNDCKRRHGNLATINDRNIQAFVSAELVYRGGQGYWIGLKNPGAHNKTYTWATNYDVDFTSWSEKHTGNEQGTCVAMTTGRPVGLWTNYKCNTHMSYICELPRTGFTTPPPTPPTTTSRLPCPRHWRGYRNICIMPFNLTQSDRLSWMESRDYCRTLGGDLLSVWNKNMANYVANRVLNNSSQETYWIGLNDRDSEQGHVWSDDHGVDYTNWLPGEPNDYDNREDCVNWAFPANGWNDDNCYIARNFICSVPRGTVLSTTAPPPTGQISQACGNDSWIFLDGYCYFLSPEDGPTARQNWYQARRTCQSLGADLASVHSVDENGFLTGAMSKHSRWTFWVGLNDLDDNDYSWTDGTPVNFISWSPNEPNDAYGGESCVESTSKGEWNDENCQDMNSYICKKPVGGITPTPPTLPPVLGGCPVGFTSIPILERCYKVAGLTDNTLKNYTDAITACTQMVPSATLVSVHNYIEQRYLTSLIATLPHFVWIGFNDRKRRNYFEWHDNSEVDFTHWGPGQPDENLHSDKASDRRDCVAINPQPRNAGNWNDMNCVNRNHYVCEVKRVPSLPTLQPSNTGCKANYIKHLSNCYKYVNVSKSWTAASATCQADNGNLATLTNRFQAAVVGLLRIPDRQHARNASAIWIGLTSPSHAEQGKKTFQWTNTWPVRYSHWAKGEPNNDGNCVMMDGRGLWHDDSCGSAYTFVCQISLSGPPPPTTTVSGVCQQGWSAQGEYCYQLATTSQRSWPEARYACTVSGGNLASVHSMDEMTFLSQLFMTTQGVDTTANVWLGLSKGLSDGFRWSDGTETEFDNWADGEPSDTDSGQHQDCVQAAISDGTWNDVDCFDANYYVCKALKESSTTLKQGTAQASAVTPQPGQPATQPPGQPTVRTNPPDTPGLPPRRTNPTYKQPPHTNPPANPTQTVKPNDNPNNPQALHQSGSGGSDGLSGGAVAGIVIGTLGVVAIAAVAVMLLRGGRLALPSLRRSGPLSGGNGFDNALYSKASDATKGSVSFGPESES</sequence>
<feature type="domain" description="C-type lectin" evidence="5">
    <location>
        <begin position="172"/>
        <end position="295"/>
    </location>
</feature>
<feature type="chain" id="PRO_5042868678" description="C-type lectin domain-containing protein" evidence="4">
    <location>
        <begin position="22"/>
        <end position="1929"/>
    </location>
</feature>
<keyword evidence="3" id="KW-0472">Membrane</keyword>
<protein>
    <recommendedName>
        <fullName evidence="5">C-type lectin domain-containing protein</fullName>
    </recommendedName>
</protein>
<evidence type="ECO:0000256" key="4">
    <source>
        <dbReference type="SAM" id="SignalP"/>
    </source>
</evidence>
<organism evidence="6 7">
    <name type="scientific">Littorina saxatilis</name>
    <dbReference type="NCBI Taxonomy" id="31220"/>
    <lineage>
        <taxon>Eukaryota</taxon>
        <taxon>Metazoa</taxon>
        <taxon>Spiralia</taxon>
        <taxon>Lophotrochozoa</taxon>
        <taxon>Mollusca</taxon>
        <taxon>Gastropoda</taxon>
        <taxon>Caenogastropoda</taxon>
        <taxon>Littorinimorpha</taxon>
        <taxon>Littorinoidea</taxon>
        <taxon>Littorinidae</taxon>
        <taxon>Littorina</taxon>
    </lineage>
</organism>
<dbReference type="Pfam" id="PF00059">
    <property type="entry name" value="Lectin_C"/>
    <property type="match status" value="12"/>
</dbReference>
<dbReference type="InterPro" id="IPR018378">
    <property type="entry name" value="C-type_lectin_CS"/>
</dbReference>
<dbReference type="InterPro" id="IPR016187">
    <property type="entry name" value="CTDL_fold"/>
</dbReference>
<feature type="domain" description="C-type lectin" evidence="5">
    <location>
        <begin position="755"/>
        <end position="861"/>
    </location>
</feature>
<keyword evidence="3" id="KW-1133">Transmembrane helix</keyword>
<gene>
    <name evidence="6" type="ORF">V1264_008637</name>
</gene>
<comment type="caution">
    <text evidence="6">The sequence shown here is derived from an EMBL/GenBank/DDBJ whole genome shotgun (WGS) entry which is preliminary data.</text>
</comment>
<keyword evidence="7" id="KW-1185">Reference proteome</keyword>
<dbReference type="EMBL" id="JBAMIC010000021">
    <property type="protein sequence ID" value="KAK7092969.1"/>
    <property type="molecule type" value="Genomic_DNA"/>
</dbReference>
<feature type="domain" description="C-type lectin" evidence="5">
    <location>
        <begin position="308"/>
        <end position="430"/>
    </location>
</feature>
<dbReference type="InterPro" id="IPR016186">
    <property type="entry name" value="C-type_lectin-like/link_sf"/>
</dbReference>
<name>A0AAN9ATY1_9CAEN</name>
<feature type="domain" description="C-type lectin" evidence="5">
    <location>
        <begin position="1194"/>
        <end position="1313"/>
    </location>
</feature>
<feature type="domain" description="C-type lectin" evidence="5">
    <location>
        <begin position="1043"/>
        <end position="1164"/>
    </location>
</feature>
<reference evidence="6 7" key="1">
    <citation type="submission" date="2024-02" db="EMBL/GenBank/DDBJ databases">
        <title>Chromosome-scale genome assembly of the rough periwinkle Littorina saxatilis.</title>
        <authorList>
            <person name="De Jode A."/>
            <person name="Faria R."/>
            <person name="Formenti G."/>
            <person name="Sims Y."/>
            <person name="Smith T.P."/>
            <person name="Tracey A."/>
            <person name="Wood J.M.D."/>
            <person name="Zagrodzka Z.B."/>
            <person name="Johannesson K."/>
            <person name="Butlin R.K."/>
            <person name="Leder E.H."/>
        </authorList>
    </citation>
    <scope>NUCLEOTIDE SEQUENCE [LARGE SCALE GENOMIC DNA]</scope>
    <source>
        <strain evidence="6">Snail1</strain>
        <tissue evidence="6">Muscle</tissue>
    </source>
</reference>
<dbReference type="Gene3D" id="3.10.100.10">
    <property type="entry name" value="Mannose-Binding Protein A, subunit A"/>
    <property type="match status" value="12"/>
</dbReference>
<dbReference type="InterPro" id="IPR001304">
    <property type="entry name" value="C-type_lectin-like"/>
</dbReference>
<keyword evidence="3" id="KW-0812">Transmembrane</keyword>
<feature type="domain" description="C-type lectin" evidence="5">
    <location>
        <begin position="32"/>
        <end position="156"/>
    </location>
</feature>
<dbReference type="SMART" id="SM00034">
    <property type="entry name" value="CLECT"/>
    <property type="match status" value="12"/>
</dbReference>
<evidence type="ECO:0000313" key="6">
    <source>
        <dbReference type="EMBL" id="KAK7092969.1"/>
    </source>
</evidence>
<evidence type="ECO:0000259" key="5">
    <source>
        <dbReference type="PROSITE" id="PS50041"/>
    </source>
</evidence>
<evidence type="ECO:0000256" key="1">
    <source>
        <dbReference type="ARBA" id="ARBA00023157"/>
    </source>
</evidence>
<feature type="domain" description="C-type lectin" evidence="5">
    <location>
        <begin position="1342"/>
        <end position="1472"/>
    </location>
</feature>
<keyword evidence="1" id="KW-1015">Disulfide bond</keyword>
<feature type="domain" description="C-type lectin" evidence="5">
    <location>
        <begin position="1496"/>
        <end position="1617"/>
    </location>
</feature>
<evidence type="ECO:0000256" key="3">
    <source>
        <dbReference type="SAM" id="Phobius"/>
    </source>
</evidence>
<dbReference type="PROSITE" id="PS50041">
    <property type="entry name" value="C_TYPE_LECTIN_2"/>
    <property type="match status" value="12"/>
</dbReference>
<feature type="transmembrane region" description="Helical" evidence="3">
    <location>
        <begin position="1861"/>
        <end position="1883"/>
    </location>
</feature>
<feature type="signal peptide" evidence="4">
    <location>
        <begin position="1"/>
        <end position="21"/>
    </location>
</feature>
<dbReference type="Proteomes" id="UP001374579">
    <property type="component" value="Unassembled WGS sequence"/>
</dbReference>
<dbReference type="InterPro" id="IPR050111">
    <property type="entry name" value="C-type_lectin/snaclec_domain"/>
</dbReference>
<feature type="compositionally biased region" description="Polar residues" evidence="2">
    <location>
        <begin position="1830"/>
        <end position="1848"/>
    </location>
</feature>
<dbReference type="SUPFAM" id="SSF56436">
    <property type="entry name" value="C-type lectin-like"/>
    <property type="match status" value="12"/>
</dbReference>
<feature type="domain" description="C-type lectin" evidence="5">
    <location>
        <begin position="896"/>
        <end position="1014"/>
    </location>
</feature>
<feature type="domain" description="C-type lectin" evidence="5">
    <location>
        <begin position="1641"/>
        <end position="1763"/>
    </location>
</feature>
<feature type="compositionally biased region" description="Low complexity" evidence="2">
    <location>
        <begin position="1781"/>
        <end position="1790"/>
    </location>
</feature>
<dbReference type="PANTHER" id="PTHR22803">
    <property type="entry name" value="MANNOSE, PHOSPHOLIPASE, LECTIN RECEPTOR RELATED"/>
    <property type="match status" value="1"/>
</dbReference>
<feature type="domain" description="C-type lectin" evidence="5">
    <location>
        <begin position="458"/>
        <end position="575"/>
    </location>
</feature>
<dbReference type="PROSITE" id="PS00615">
    <property type="entry name" value="C_TYPE_LECTIN_1"/>
    <property type="match status" value="6"/>
</dbReference>
<dbReference type="CDD" id="cd00037">
    <property type="entry name" value="CLECT"/>
    <property type="match status" value="11"/>
</dbReference>
<evidence type="ECO:0000313" key="7">
    <source>
        <dbReference type="Proteomes" id="UP001374579"/>
    </source>
</evidence>
<proteinExistence type="predicted"/>